<comment type="caution">
    <text evidence="2">The sequence shown here is derived from an EMBL/GenBank/DDBJ whole genome shotgun (WGS) entry which is preliminary data.</text>
</comment>
<dbReference type="Pfam" id="PF10881">
    <property type="entry name" value="DUF2726"/>
    <property type="match status" value="1"/>
</dbReference>
<gene>
    <name evidence="2" type="ORF">DealDRAFT_0383</name>
</gene>
<dbReference type="Proteomes" id="UP000006443">
    <property type="component" value="Unassembled WGS sequence"/>
</dbReference>
<dbReference type="STRING" id="555088.DealDRAFT_0383"/>
<accession>C0GD24</accession>
<dbReference type="eggNOG" id="COG0551">
    <property type="taxonomic scope" value="Bacteria"/>
</dbReference>
<organism evidence="2 3">
    <name type="scientific">Dethiobacter alkaliphilus AHT 1</name>
    <dbReference type="NCBI Taxonomy" id="555088"/>
    <lineage>
        <taxon>Bacteria</taxon>
        <taxon>Bacillati</taxon>
        <taxon>Bacillota</taxon>
        <taxon>Dethiobacteria</taxon>
        <taxon>Dethiobacterales</taxon>
        <taxon>Dethiobacteraceae</taxon>
        <taxon>Dethiobacter</taxon>
    </lineage>
</organism>
<evidence type="ECO:0000259" key="1">
    <source>
        <dbReference type="Pfam" id="PF10881"/>
    </source>
</evidence>
<dbReference type="OrthoDB" id="9813328at2"/>
<keyword evidence="3" id="KW-1185">Reference proteome</keyword>
<feature type="domain" description="DUF2726" evidence="1">
    <location>
        <begin position="42"/>
        <end position="154"/>
    </location>
</feature>
<dbReference type="RefSeq" id="WP_008514312.1">
    <property type="nucleotide sequence ID" value="NZ_ACJM01000001.1"/>
</dbReference>
<sequence>MGWVGALIVIVVLVVVFAKKPPAKDSISEHSEVLPYKKKDFLLSKGDRALFNALNQLLGSRGYYVFAKVRMGDILYLPNNTEKRQTYWNKIQGKSIDFLICDATYLRPRFAIEAGNSANNKSDFVEQVFAAAGVPLVRVPKQQTYSQESVEQALSQTLSQLEAAATNESSR</sequence>
<name>C0GD24_DETAL</name>
<evidence type="ECO:0000313" key="2">
    <source>
        <dbReference type="EMBL" id="EEG79109.1"/>
    </source>
</evidence>
<protein>
    <recommendedName>
        <fullName evidence="1">DUF2726 domain-containing protein</fullName>
    </recommendedName>
</protein>
<dbReference type="AlphaFoldDB" id="C0GD24"/>
<proteinExistence type="predicted"/>
<evidence type="ECO:0000313" key="3">
    <source>
        <dbReference type="Proteomes" id="UP000006443"/>
    </source>
</evidence>
<reference evidence="2 3" key="1">
    <citation type="submission" date="2009-02" db="EMBL/GenBank/DDBJ databases">
        <title>Sequencing of the draft genome and assembly of Dethiobacter alkaliphilus AHT 1.</title>
        <authorList>
            <consortium name="US DOE Joint Genome Institute (JGI-PGF)"/>
            <person name="Lucas S."/>
            <person name="Copeland A."/>
            <person name="Lapidus A."/>
            <person name="Glavina del Rio T."/>
            <person name="Dalin E."/>
            <person name="Tice H."/>
            <person name="Bruce D."/>
            <person name="Goodwin L."/>
            <person name="Pitluck S."/>
            <person name="Larimer F."/>
            <person name="Land M.L."/>
            <person name="Hauser L."/>
            <person name="Muyzer G."/>
        </authorList>
    </citation>
    <scope>NUCLEOTIDE SEQUENCE [LARGE SCALE GENOMIC DNA]</scope>
    <source>
        <strain evidence="2 3">AHT 1</strain>
    </source>
</reference>
<dbReference type="InterPro" id="IPR024402">
    <property type="entry name" value="DUF2726"/>
</dbReference>
<dbReference type="EMBL" id="ACJM01000001">
    <property type="protein sequence ID" value="EEG79109.1"/>
    <property type="molecule type" value="Genomic_DNA"/>
</dbReference>